<name>Q09JE4_ARGMO</name>
<dbReference type="GO" id="GO:0005576">
    <property type="term" value="C:extracellular region"/>
    <property type="evidence" value="ECO:0007669"/>
    <property type="project" value="UniProtKB-SubCell"/>
</dbReference>
<comment type="subcellular location">
    <subcellularLocation>
        <location evidence="1">Secreted</location>
    </subcellularLocation>
</comment>
<dbReference type="AlphaFoldDB" id="Q09JE4"/>
<evidence type="ECO:0000256" key="2">
    <source>
        <dbReference type="ARBA" id="ARBA00022525"/>
    </source>
</evidence>
<dbReference type="SUPFAM" id="SSF57095">
    <property type="entry name" value="Scorpion toxin-like"/>
    <property type="match status" value="1"/>
</dbReference>
<dbReference type="InterPro" id="IPR036574">
    <property type="entry name" value="Scorpion_toxin-like_sf"/>
</dbReference>
<feature type="signal peptide" evidence="3">
    <location>
        <begin position="1"/>
        <end position="18"/>
    </location>
</feature>
<protein>
    <submittedName>
        <fullName evidence="4">Defensin</fullName>
    </submittedName>
</protein>
<sequence>MRCLTVTFVCLLVLGAFALSTVDGRRHPTGHDYGCPVFQIECQQHCSATFGWQGRCGGSRRSECICRN</sequence>
<evidence type="ECO:0000256" key="1">
    <source>
        <dbReference type="ARBA" id="ARBA00004613"/>
    </source>
</evidence>
<evidence type="ECO:0000256" key="3">
    <source>
        <dbReference type="SAM" id="SignalP"/>
    </source>
</evidence>
<evidence type="ECO:0000313" key="4">
    <source>
        <dbReference type="EMBL" id="ABI52819.1"/>
    </source>
</evidence>
<reference evidence="4" key="1">
    <citation type="journal article" date="2008" name="Insect Biochem. Mol. Biol.">
        <title>Comparative sialomics between hard and soft ticks: implications for the evolution of blood-feeding behavior.</title>
        <authorList>
            <person name="Mans B.J."/>
            <person name="Andersen J.F."/>
            <person name="Francischetti I.M."/>
            <person name="Valenzuela J.G."/>
            <person name="Schwan T.G."/>
            <person name="Pham V.M."/>
            <person name="Garfield M.K."/>
            <person name="Hammer C.H."/>
            <person name="Ribeiro J.M."/>
        </authorList>
    </citation>
    <scope>NUCLEOTIDE SEQUENCE</scope>
    <source>
        <strain evidence="4">AM-1246</strain>
        <tissue evidence="4">Adult salivary gland</tissue>
    </source>
</reference>
<keyword evidence="3" id="KW-0732">Signal</keyword>
<keyword evidence="2" id="KW-0964">Secreted</keyword>
<accession>Q09JE4</accession>
<organism evidence="4">
    <name type="scientific">Argas monolakensis</name>
    <name type="common">Mono lake bird tick</name>
    <dbReference type="NCBI Taxonomy" id="34602"/>
    <lineage>
        <taxon>Eukaryota</taxon>
        <taxon>Metazoa</taxon>
        <taxon>Ecdysozoa</taxon>
        <taxon>Arthropoda</taxon>
        <taxon>Chelicerata</taxon>
        <taxon>Arachnida</taxon>
        <taxon>Acari</taxon>
        <taxon>Parasitiformes</taxon>
        <taxon>Ixodida</taxon>
        <taxon>Ixodoidea</taxon>
        <taxon>Argasidae</taxon>
        <taxon>Argasinae</taxon>
        <taxon>Argas</taxon>
    </lineage>
</organism>
<dbReference type="EMBL" id="DQ886902">
    <property type="protein sequence ID" value="ABI52819.1"/>
    <property type="molecule type" value="mRNA"/>
</dbReference>
<proteinExistence type="evidence at transcript level"/>
<feature type="chain" id="PRO_5004167659" evidence="3">
    <location>
        <begin position="19"/>
        <end position="68"/>
    </location>
</feature>